<comment type="caution">
    <text evidence="1">The sequence shown here is derived from an EMBL/GenBank/DDBJ whole genome shotgun (WGS) entry which is preliminary data.</text>
</comment>
<name>A0A0C9N2E9_SPHPI</name>
<dbReference type="AlphaFoldDB" id="A0A0C9N2E9"/>
<dbReference type="EMBL" id="BBJS01000023">
    <property type="protein sequence ID" value="GAN13704.1"/>
    <property type="molecule type" value="Genomic_DNA"/>
</dbReference>
<evidence type="ECO:0000313" key="2">
    <source>
        <dbReference type="Proteomes" id="UP000032025"/>
    </source>
</evidence>
<keyword evidence="2" id="KW-1185">Reference proteome</keyword>
<protein>
    <submittedName>
        <fullName evidence="1">DNA, contig: SP623</fullName>
    </submittedName>
</protein>
<proteinExistence type="predicted"/>
<evidence type="ECO:0000313" key="1">
    <source>
        <dbReference type="EMBL" id="GAN13704.1"/>
    </source>
</evidence>
<dbReference type="Proteomes" id="UP000032025">
    <property type="component" value="Unassembled WGS sequence"/>
</dbReference>
<reference evidence="1 2" key="1">
    <citation type="submission" date="2014-08" db="EMBL/GenBank/DDBJ databases">
        <title>Whole genome shotgun sequence of Sphingomonas paucimobilis NBRC 13935.</title>
        <authorList>
            <person name="Hosoyama A."/>
            <person name="Hashimoto M."/>
            <person name="Hosoyama Y."/>
            <person name="Noguchi M."/>
            <person name="Uohara A."/>
            <person name="Ohji S."/>
            <person name="Katano-Makiyama Y."/>
            <person name="Ichikawa N."/>
            <person name="Kimura A."/>
            <person name="Yamazoe A."/>
            <person name="Fujita N."/>
        </authorList>
    </citation>
    <scope>NUCLEOTIDE SEQUENCE [LARGE SCALE GENOMIC DNA]</scope>
    <source>
        <strain evidence="1 2">NBRC 13935</strain>
    </source>
</reference>
<organism evidence="1 2">
    <name type="scientific">Sphingomonas paucimobilis NBRC 13935</name>
    <dbReference type="NCBI Taxonomy" id="1219050"/>
    <lineage>
        <taxon>Bacteria</taxon>
        <taxon>Pseudomonadati</taxon>
        <taxon>Pseudomonadota</taxon>
        <taxon>Alphaproteobacteria</taxon>
        <taxon>Sphingomonadales</taxon>
        <taxon>Sphingomonadaceae</taxon>
        <taxon>Sphingomonas</taxon>
    </lineage>
</organism>
<sequence length="76" mass="8518">MEQQDRRLDPIGVLRGRSGADMLAMPDKGIDQAIVDEIVVRDVDRTVTEVAKGSWRTCGRASWLRRRPVRIAGSAR</sequence>
<accession>A0A0C9N2E9</accession>
<gene>
    <name evidence="1" type="ORF">SP6_23_01050</name>
</gene>